<feature type="region of interest" description="Disordered" evidence="1">
    <location>
        <begin position="38"/>
        <end position="73"/>
    </location>
</feature>
<dbReference type="Proteomes" id="UP001488805">
    <property type="component" value="Unassembled WGS sequence"/>
</dbReference>
<feature type="chain" id="PRO_5043923402" description="Secreted protein" evidence="2">
    <location>
        <begin position="37"/>
        <end position="73"/>
    </location>
</feature>
<dbReference type="EMBL" id="JBCEZU010000586">
    <property type="protein sequence ID" value="KAK9514743.1"/>
    <property type="molecule type" value="Genomic_DNA"/>
</dbReference>
<sequence>MKPVKDVRRVKRHPCDSSLHRAVLLMLCALVLRTAANQSSRLVERPSQRTDRGADHRHSNRRTRSIMDTSTDV</sequence>
<feature type="compositionally biased region" description="Basic and acidic residues" evidence="1">
    <location>
        <begin position="42"/>
        <end position="57"/>
    </location>
</feature>
<keyword evidence="2" id="KW-0732">Signal</keyword>
<evidence type="ECO:0000313" key="4">
    <source>
        <dbReference type="Proteomes" id="UP001488805"/>
    </source>
</evidence>
<proteinExistence type="predicted"/>
<feature type="signal peptide" evidence="2">
    <location>
        <begin position="1"/>
        <end position="36"/>
    </location>
</feature>
<gene>
    <name evidence="3" type="ORF">VZT92_025435</name>
</gene>
<dbReference type="AlphaFoldDB" id="A0AAW1DY48"/>
<evidence type="ECO:0000256" key="1">
    <source>
        <dbReference type="SAM" id="MobiDB-lite"/>
    </source>
</evidence>
<reference evidence="3 4" key="1">
    <citation type="journal article" date="2024" name="Genome Biol. Evol.">
        <title>Chromosome-level genome assembly of the viviparous eelpout Zoarces viviparus.</title>
        <authorList>
            <person name="Fuhrmann N."/>
            <person name="Brasseur M.V."/>
            <person name="Bakowski C.E."/>
            <person name="Podsiadlowski L."/>
            <person name="Prost S."/>
            <person name="Krehenwinkel H."/>
            <person name="Mayer C."/>
        </authorList>
    </citation>
    <scope>NUCLEOTIDE SEQUENCE [LARGE SCALE GENOMIC DNA]</scope>
    <source>
        <strain evidence="3">NO-MEL_2022_Ind0_liver</strain>
    </source>
</reference>
<comment type="caution">
    <text evidence="3">The sequence shown here is derived from an EMBL/GenBank/DDBJ whole genome shotgun (WGS) entry which is preliminary data.</text>
</comment>
<organism evidence="3 4">
    <name type="scientific">Zoarces viviparus</name>
    <name type="common">Viviparous eelpout</name>
    <name type="synonym">Blennius viviparus</name>
    <dbReference type="NCBI Taxonomy" id="48416"/>
    <lineage>
        <taxon>Eukaryota</taxon>
        <taxon>Metazoa</taxon>
        <taxon>Chordata</taxon>
        <taxon>Craniata</taxon>
        <taxon>Vertebrata</taxon>
        <taxon>Euteleostomi</taxon>
        <taxon>Actinopterygii</taxon>
        <taxon>Neopterygii</taxon>
        <taxon>Teleostei</taxon>
        <taxon>Neoteleostei</taxon>
        <taxon>Acanthomorphata</taxon>
        <taxon>Eupercaria</taxon>
        <taxon>Perciformes</taxon>
        <taxon>Cottioidei</taxon>
        <taxon>Zoarcales</taxon>
        <taxon>Zoarcidae</taxon>
        <taxon>Zoarcinae</taxon>
        <taxon>Zoarces</taxon>
    </lineage>
</organism>
<name>A0AAW1DY48_ZOAVI</name>
<evidence type="ECO:0000313" key="3">
    <source>
        <dbReference type="EMBL" id="KAK9514743.1"/>
    </source>
</evidence>
<protein>
    <recommendedName>
        <fullName evidence="5">Secreted protein</fullName>
    </recommendedName>
</protein>
<evidence type="ECO:0000256" key="2">
    <source>
        <dbReference type="SAM" id="SignalP"/>
    </source>
</evidence>
<keyword evidence="4" id="KW-1185">Reference proteome</keyword>
<evidence type="ECO:0008006" key="5">
    <source>
        <dbReference type="Google" id="ProtNLM"/>
    </source>
</evidence>
<accession>A0AAW1DY48</accession>